<organism evidence="2 3">
    <name type="scientific">Thalictrum thalictroides</name>
    <name type="common">Rue-anemone</name>
    <name type="synonym">Anemone thalictroides</name>
    <dbReference type="NCBI Taxonomy" id="46969"/>
    <lineage>
        <taxon>Eukaryota</taxon>
        <taxon>Viridiplantae</taxon>
        <taxon>Streptophyta</taxon>
        <taxon>Embryophyta</taxon>
        <taxon>Tracheophyta</taxon>
        <taxon>Spermatophyta</taxon>
        <taxon>Magnoliopsida</taxon>
        <taxon>Ranunculales</taxon>
        <taxon>Ranunculaceae</taxon>
        <taxon>Thalictroideae</taxon>
        <taxon>Thalictrum</taxon>
    </lineage>
</organism>
<keyword evidence="1" id="KW-0472">Membrane</keyword>
<dbReference type="Proteomes" id="UP000554482">
    <property type="component" value="Unassembled WGS sequence"/>
</dbReference>
<proteinExistence type="predicted"/>
<keyword evidence="3" id="KW-1185">Reference proteome</keyword>
<gene>
    <name evidence="2" type="ORF">FRX31_012875</name>
</gene>
<dbReference type="AlphaFoldDB" id="A0A7J6WJH0"/>
<keyword evidence="1" id="KW-1133">Transmembrane helix</keyword>
<evidence type="ECO:0000256" key="1">
    <source>
        <dbReference type="SAM" id="Phobius"/>
    </source>
</evidence>
<protein>
    <submittedName>
        <fullName evidence="2">Uncharacterized protein</fullName>
    </submittedName>
</protein>
<comment type="caution">
    <text evidence="2">The sequence shown here is derived from an EMBL/GenBank/DDBJ whole genome shotgun (WGS) entry which is preliminary data.</text>
</comment>
<keyword evidence="1" id="KW-0812">Transmembrane</keyword>
<accession>A0A7J6WJH0</accession>
<reference evidence="2 3" key="1">
    <citation type="submission" date="2020-06" db="EMBL/GenBank/DDBJ databases">
        <title>Transcriptomic and genomic resources for Thalictrum thalictroides and T. hernandezii: Facilitating candidate gene discovery in an emerging model plant lineage.</title>
        <authorList>
            <person name="Arias T."/>
            <person name="Riano-Pachon D.M."/>
            <person name="Di Stilio V.S."/>
        </authorList>
    </citation>
    <scope>NUCLEOTIDE SEQUENCE [LARGE SCALE GENOMIC DNA]</scope>
    <source>
        <strain evidence="3">cv. WT478/WT964</strain>
        <tissue evidence="2">Leaves</tissue>
    </source>
</reference>
<feature type="transmembrane region" description="Helical" evidence="1">
    <location>
        <begin position="46"/>
        <end position="70"/>
    </location>
</feature>
<sequence length="87" mass="9400">MPREALFVIPTAAEIVRAETEVGAAIAVEVVVTLTVEPVFASTMPAYFVVVAPHALLVAGLSALTTGYILQYYIRIIFPKYSSVMKI</sequence>
<name>A0A7J6WJH0_THATH</name>
<evidence type="ECO:0000313" key="3">
    <source>
        <dbReference type="Proteomes" id="UP000554482"/>
    </source>
</evidence>
<evidence type="ECO:0000313" key="2">
    <source>
        <dbReference type="EMBL" id="KAF5197529.1"/>
    </source>
</evidence>
<dbReference type="EMBL" id="JABWDY010014580">
    <property type="protein sequence ID" value="KAF5197529.1"/>
    <property type="molecule type" value="Genomic_DNA"/>
</dbReference>